<comment type="caution">
    <text evidence="8">The sequence shown here is derived from an EMBL/GenBank/DDBJ whole genome shotgun (WGS) entry which is preliminary data.</text>
</comment>
<evidence type="ECO:0000256" key="1">
    <source>
        <dbReference type="ARBA" id="ARBA00012771"/>
    </source>
</evidence>
<dbReference type="Pfam" id="PF05175">
    <property type="entry name" value="MTS"/>
    <property type="match status" value="1"/>
</dbReference>
<name>A0ABW5WYW8_9STAP</name>
<sequence>MLDYSYASQLKIAVEKLKNSHEETNPAFLAMEDLFGMNRTRLMIDGEKEMPEAERQMLHKVIDEVCSGKPYQYVIGFSWFYGEKFKVNENVLIPRNETEELVQLVLKETADDGKTAADIGTGTGIIPIILGKHWTHNRLFAVDISEKALDVARENNHLHNTKTVLLKGDLFEPLIEQGIRVDVLISNPPYISSDETEYMSRSTLEYEPAVALYAGDSGLALYKKMINELPKVMNDRGKVYFEIGFRQGEALRDYIVSIWPNTVPEIENDINGNPRILHFMWER</sequence>
<evidence type="ECO:0000313" key="8">
    <source>
        <dbReference type="EMBL" id="MFD2830669.1"/>
    </source>
</evidence>
<dbReference type="InterPro" id="IPR004556">
    <property type="entry name" value="HemK-like"/>
</dbReference>
<gene>
    <name evidence="8" type="primary">prmC</name>
    <name evidence="8" type="ORF">ACFSX4_09355</name>
</gene>
<evidence type="ECO:0000256" key="3">
    <source>
        <dbReference type="ARBA" id="ARBA00022679"/>
    </source>
</evidence>
<dbReference type="PANTHER" id="PTHR18895">
    <property type="entry name" value="HEMK METHYLTRANSFERASE"/>
    <property type="match status" value="1"/>
</dbReference>
<dbReference type="InterPro" id="IPR019874">
    <property type="entry name" value="RF_methyltr_PrmC"/>
</dbReference>
<keyword evidence="9" id="KW-1185">Reference proteome</keyword>
<dbReference type="InterPro" id="IPR029063">
    <property type="entry name" value="SAM-dependent_MTases_sf"/>
</dbReference>
<dbReference type="PANTHER" id="PTHR18895:SF74">
    <property type="entry name" value="MTRF1L RELEASE FACTOR GLUTAMINE METHYLTRANSFERASE"/>
    <property type="match status" value="1"/>
</dbReference>
<keyword evidence="2 8" id="KW-0489">Methyltransferase</keyword>
<evidence type="ECO:0000313" key="9">
    <source>
        <dbReference type="Proteomes" id="UP001597519"/>
    </source>
</evidence>
<dbReference type="InterPro" id="IPR002052">
    <property type="entry name" value="DNA_methylase_N6_adenine_CS"/>
</dbReference>
<comment type="catalytic activity">
    <reaction evidence="5">
        <text>L-glutaminyl-[peptide chain release factor] + S-adenosyl-L-methionine = N(5)-methyl-L-glutaminyl-[peptide chain release factor] + S-adenosyl-L-homocysteine + H(+)</text>
        <dbReference type="Rhea" id="RHEA:42896"/>
        <dbReference type="Rhea" id="RHEA-COMP:10271"/>
        <dbReference type="Rhea" id="RHEA-COMP:10272"/>
        <dbReference type="ChEBI" id="CHEBI:15378"/>
        <dbReference type="ChEBI" id="CHEBI:30011"/>
        <dbReference type="ChEBI" id="CHEBI:57856"/>
        <dbReference type="ChEBI" id="CHEBI:59789"/>
        <dbReference type="ChEBI" id="CHEBI:61891"/>
        <dbReference type="EC" id="2.1.1.297"/>
    </reaction>
</comment>
<proteinExistence type="predicted"/>
<dbReference type="GO" id="GO:0102559">
    <property type="term" value="F:peptide chain release factor N(5)-glutamine methyltransferase activity"/>
    <property type="evidence" value="ECO:0007669"/>
    <property type="project" value="UniProtKB-EC"/>
</dbReference>
<dbReference type="InterPro" id="IPR007848">
    <property type="entry name" value="Small_mtfrase_dom"/>
</dbReference>
<accession>A0ABW5WYW8</accession>
<keyword evidence="3 8" id="KW-0808">Transferase</keyword>
<feature type="domain" description="Release factor glutamine methyltransferase N-terminal" evidence="7">
    <location>
        <begin position="10"/>
        <end position="76"/>
    </location>
</feature>
<dbReference type="CDD" id="cd02440">
    <property type="entry name" value="AdoMet_MTases"/>
    <property type="match status" value="1"/>
</dbReference>
<dbReference type="NCBIfam" id="TIGR00536">
    <property type="entry name" value="hemK_fam"/>
    <property type="match status" value="1"/>
</dbReference>
<dbReference type="PROSITE" id="PS00092">
    <property type="entry name" value="N6_MTASE"/>
    <property type="match status" value="1"/>
</dbReference>
<dbReference type="InterPro" id="IPR050320">
    <property type="entry name" value="N5-glutamine_MTase"/>
</dbReference>
<evidence type="ECO:0000256" key="2">
    <source>
        <dbReference type="ARBA" id="ARBA00022603"/>
    </source>
</evidence>
<evidence type="ECO:0000259" key="7">
    <source>
        <dbReference type="Pfam" id="PF17827"/>
    </source>
</evidence>
<dbReference type="Gene3D" id="1.10.8.10">
    <property type="entry name" value="DNA helicase RuvA subunit, C-terminal domain"/>
    <property type="match status" value="1"/>
</dbReference>
<dbReference type="Proteomes" id="UP001597519">
    <property type="component" value="Unassembled WGS sequence"/>
</dbReference>
<dbReference type="InterPro" id="IPR040758">
    <property type="entry name" value="PrmC_N"/>
</dbReference>
<evidence type="ECO:0000256" key="5">
    <source>
        <dbReference type="ARBA" id="ARBA00048391"/>
    </source>
</evidence>
<dbReference type="Gene3D" id="3.40.50.150">
    <property type="entry name" value="Vaccinia Virus protein VP39"/>
    <property type="match status" value="1"/>
</dbReference>
<dbReference type="RefSeq" id="WP_377773918.1">
    <property type="nucleotide sequence ID" value="NZ_JBHUOQ010000003.1"/>
</dbReference>
<organism evidence="8 9">
    <name type="scientific">Corticicoccus populi</name>
    <dbReference type="NCBI Taxonomy" id="1812821"/>
    <lineage>
        <taxon>Bacteria</taxon>
        <taxon>Bacillati</taxon>
        <taxon>Bacillota</taxon>
        <taxon>Bacilli</taxon>
        <taxon>Bacillales</taxon>
        <taxon>Staphylococcaceae</taxon>
        <taxon>Corticicoccus</taxon>
    </lineage>
</organism>
<protein>
    <recommendedName>
        <fullName evidence="1">peptide chain release factor N(5)-glutamine methyltransferase</fullName>
        <ecNumber evidence="1">2.1.1.297</ecNumber>
    </recommendedName>
</protein>
<evidence type="ECO:0000256" key="4">
    <source>
        <dbReference type="ARBA" id="ARBA00022691"/>
    </source>
</evidence>
<dbReference type="GO" id="GO:0032259">
    <property type="term" value="P:methylation"/>
    <property type="evidence" value="ECO:0007669"/>
    <property type="project" value="UniProtKB-KW"/>
</dbReference>
<dbReference type="NCBIfam" id="TIGR03534">
    <property type="entry name" value="RF_mod_PrmC"/>
    <property type="match status" value="1"/>
</dbReference>
<evidence type="ECO:0000259" key="6">
    <source>
        <dbReference type="Pfam" id="PF05175"/>
    </source>
</evidence>
<dbReference type="SUPFAM" id="SSF53335">
    <property type="entry name" value="S-adenosyl-L-methionine-dependent methyltransferases"/>
    <property type="match status" value="1"/>
</dbReference>
<dbReference type="EMBL" id="JBHUOQ010000003">
    <property type="protein sequence ID" value="MFD2830669.1"/>
    <property type="molecule type" value="Genomic_DNA"/>
</dbReference>
<dbReference type="Pfam" id="PF17827">
    <property type="entry name" value="PrmC_N"/>
    <property type="match status" value="1"/>
</dbReference>
<reference evidence="9" key="1">
    <citation type="journal article" date="2019" name="Int. J. Syst. Evol. Microbiol.">
        <title>The Global Catalogue of Microorganisms (GCM) 10K type strain sequencing project: providing services to taxonomists for standard genome sequencing and annotation.</title>
        <authorList>
            <consortium name="The Broad Institute Genomics Platform"/>
            <consortium name="The Broad Institute Genome Sequencing Center for Infectious Disease"/>
            <person name="Wu L."/>
            <person name="Ma J."/>
        </authorList>
    </citation>
    <scope>NUCLEOTIDE SEQUENCE [LARGE SCALE GENOMIC DNA]</scope>
    <source>
        <strain evidence="9">KCTC 33575</strain>
    </source>
</reference>
<dbReference type="EC" id="2.1.1.297" evidence="1"/>
<feature type="domain" description="Methyltransferase small" evidence="6">
    <location>
        <begin position="109"/>
        <end position="199"/>
    </location>
</feature>
<keyword evidence="4" id="KW-0949">S-adenosyl-L-methionine</keyword>